<protein>
    <submittedName>
        <fullName evidence="2">Uncharacterized protein</fullName>
    </submittedName>
</protein>
<sequence length="308" mass="31969">MAANRLLGTATTMLLASYAMVRWSMHPLLLSRLTLNNQAATSCNLAVARNEDSFLESYTLPTRTSTAYPGSRTSGSTYDDNFYLPTIPTSNPGLDRNLQIIQDAKDAVDIIGGLGRKRDAGLECADGDFCVDGGASMTPYCINVETGHWYGMTGYSGSVTTGDYYDPEGERGNLYDGPCPGDLYSERSSGGCARVVNSVPPNDPATSSTSTLSVPPSSTANRIASYTASGAASSAVTFSTSKILEATPSRMPNMTASGSVDSVSAAESGRPTNETTAGVTPYTGAASSLSTFALSICITGTAVLALLA</sequence>
<name>A0A3M7IGE9_HORWE</name>
<gene>
    <name evidence="2" type="ORF">D0859_11395</name>
</gene>
<feature type="compositionally biased region" description="Low complexity" evidence="1">
    <location>
        <begin position="206"/>
        <end position="218"/>
    </location>
</feature>
<reference evidence="2 3" key="1">
    <citation type="journal article" date="2018" name="BMC Genomics">
        <title>Genomic evidence for intraspecific hybridization in a clonal and extremely halotolerant yeast.</title>
        <authorList>
            <person name="Gostincar C."/>
            <person name="Stajich J.E."/>
            <person name="Zupancic J."/>
            <person name="Zalar P."/>
            <person name="Gunde-Cimerman N."/>
        </authorList>
    </citation>
    <scope>NUCLEOTIDE SEQUENCE [LARGE SCALE GENOMIC DNA]</scope>
    <source>
        <strain evidence="2 3">EXF-120</strain>
    </source>
</reference>
<evidence type="ECO:0000256" key="1">
    <source>
        <dbReference type="SAM" id="MobiDB-lite"/>
    </source>
</evidence>
<evidence type="ECO:0000313" key="2">
    <source>
        <dbReference type="EMBL" id="RMZ24571.1"/>
    </source>
</evidence>
<feature type="region of interest" description="Disordered" evidence="1">
    <location>
        <begin position="192"/>
        <end position="218"/>
    </location>
</feature>
<dbReference type="EMBL" id="QWIT01000407">
    <property type="protein sequence ID" value="RMZ24571.1"/>
    <property type="molecule type" value="Genomic_DNA"/>
</dbReference>
<dbReference type="VEuPathDB" id="FungiDB:BTJ68_04761"/>
<comment type="caution">
    <text evidence="2">The sequence shown here is derived from an EMBL/GenBank/DDBJ whole genome shotgun (WGS) entry which is preliminary data.</text>
</comment>
<dbReference type="AlphaFoldDB" id="A0A3M7IGE9"/>
<dbReference type="OrthoDB" id="3880665at2759"/>
<accession>A0A3M7IGE9</accession>
<evidence type="ECO:0000313" key="3">
    <source>
        <dbReference type="Proteomes" id="UP000281677"/>
    </source>
</evidence>
<feature type="region of interest" description="Disordered" evidence="1">
    <location>
        <begin position="249"/>
        <end position="281"/>
    </location>
</feature>
<proteinExistence type="predicted"/>
<feature type="compositionally biased region" description="Polar residues" evidence="1">
    <location>
        <begin position="250"/>
        <end position="262"/>
    </location>
</feature>
<dbReference type="Proteomes" id="UP000281677">
    <property type="component" value="Unassembled WGS sequence"/>
</dbReference>
<organism evidence="2 3">
    <name type="scientific">Hortaea werneckii</name>
    <name type="common">Black yeast</name>
    <name type="synonym">Cladosporium werneckii</name>
    <dbReference type="NCBI Taxonomy" id="91943"/>
    <lineage>
        <taxon>Eukaryota</taxon>
        <taxon>Fungi</taxon>
        <taxon>Dikarya</taxon>
        <taxon>Ascomycota</taxon>
        <taxon>Pezizomycotina</taxon>
        <taxon>Dothideomycetes</taxon>
        <taxon>Dothideomycetidae</taxon>
        <taxon>Mycosphaerellales</taxon>
        <taxon>Teratosphaeriaceae</taxon>
        <taxon>Hortaea</taxon>
    </lineage>
</organism>